<keyword evidence="2" id="KW-0808">Transferase</keyword>
<reference evidence="12" key="2">
    <citation type="journal article" date="2023" name="BMC Genomics">
        <title>Pest status, molecular evolution, and epigenetic factors derived from the genome assembly of Frankliniella fusca, a thysanopteran phytovirus vector.</title>
        <authorList>
            <person name="Catto M.A."/>
            <person name="Labadie P.E."/>
            <person name="Jacobson A.L."/>
            <person name="Kennedy G.G."/>
            <person name="Srinivasan R."/>
            <person name="Hunt B.G."/>
        </authorList>
    </citation>
    <scope>NUCLEOTIDE SEQUENCE</scope>
    <source>
        <strain evidence="12">PL_HMW_Pooled</strain>
    </source>
</reference>
<dbReference type="PANTHER" id="PTHR24416">
    <property type="entry name" value="TYROSINE-PROTEIN KINASE RECEPTOR"/>
    <property type="match status" value="1"/>
</dbReference>
<evidence type="ECO:0000313" key="13">
    <source>
        <dbReference type="Proteomes" id="UP001219518"/>
    </source>
</evidence>
<dbReference type="GO" id="GO:0012505">
    <property type="term" value="C:endomembrane system"/>
    <property type="evidence" value="ECO:0007669"/>
    <property type="project" value="UniProtKB-SubCell"/>
</dbReference>
<keyword evidence="6 10" id="KW-0472">Membrane</keyword>
<evidence type="ECO:0000256" key="9">
    <source>
        <dbReference type="SAM" id="MobiDB-lite"/>
    </source>
</evidence>
<dbReference type="CDD" id="cd00192">
    <property type="entry name" value="PTKc"/>
    <property type="match status" value="1"/>
</dbReference>
<keyword evidence="7" id="KW-0829">Tyrosine-protein kinase</keyword>
<dbReference type="InterPro" id="IPR050122">
    <property type="entry name" value="RTK"/>
</dbReference>
<name>A0AAE1HAG1_9NEOP</name>
<comment type="catalytic activity">
    <reaction evidence="8">
        <text>L-tyrosyl-[protein] + ATP = O-phospho-L-tyrosyl-[protein] + ADP + H(+)</text>
        <dbReference type="Rhea" id="RHEA:10596"/>
        <dbReference type="Rhea" id="RHEA-COMP:10136"/>
        <dbReference type="Rhea" id="RHEA-COMP:20101"/>
        <dbReference type="ChEBI" id="CHEBI:15378"/>
        <dbReference type="ChEBI" id="CHEBI:30616"/>
        <dbReference type="ChEBI" id="CHEBI:46858"/>
        <dbReference type="ChEBI" id="CHEBI:61978"/>
        <dbReference type="ChEBI" id="CHEBI:456216"/>
        <dbReference type="EC" id="2.7.10.1"/>
    </reaction>
</comment>
<dbReference type="AlphaFoldDB" id="A0AAE1HAG1"/>
<dbReference type="Pfam" id="PF07714">
    <property type="entry name" value="PK_Tyr_Ser-Thr"/>
    <property type="match status" value="1"/>
</dbReference>
<dbReference type="GO" id="GO:0007169">
    <property type="term" value="P:cell surface receptor protein tyrosine kinase signaling pathway"/>
    <property type="evidence" value="ECO:0007669"/>
    <property type="project" value="TreeGrafter"/>
</dbReference>
<dbReference type="SMART" id="SM00219">
    <property type="entry name" value="TyrKc"/>
    <property type="match status" value="1"/>
</dbReference>
<reference evidence="12" key="1">
    <citation type="submission" date="2021-07" db="EMBL/GenBank/DDBJ databases">
        <authorList>
            <person name="Catto M.A."/>
            <person name="Jacobson A."/>
            <person name="Kennedy G."/>
            <person name="Labadie P."/>
            <person name="Hunt B.G."/>
            <person name="Srinivasan R."/>
        </authorList>
    </citation>
    <scope>NUCLEOTIDE SEQUENCE</scope>
    <source>
        <strain evidence="12">PL_HMW_Pooled</strain>
        <tissue evidence="12">Head</tissue>
    </source>
</reference>
<keyword evidence="3" id="KW-0547">Nucleotide-binding</keyword>
<dbReference type="GO" id="GO:0030182">
    <property type="term" value="P:neuron differentiation"/>
    <property type="evidence" value="ECO:0007669"/>
    <property type="project" value="UniProtKB-ARBA"/>
</dbReference>
<gene>
    <name evidence="12" type="ORF">KUF71_006924</name>
</gene>
<dbReference type="GO" id="GO:0005524">
    <property type="term" value="F:ATP binding"/>
    <property type="evidence" value="ECO:0007669"/>
    <property type="project" value="UniProtKB-KW"/>
</dbReference>
<keyword evidence="10" id="KW-0812">Transmembrane</keyword>
<evidence type="ECO:0000256" key="5">
    <source>
        <dbReference type="ARBA" id="ARBA00022840"/>
    </source>
</evidence>
<dbReference type="PANTHER" id="PTHR24416:SF617">
    <property type="entry name" value="RET ONCOGENE, ISOFORM A"/>
    <property type="match status" value="1"/>
</dbReference>
<evidence type="ECO:0000256" key="10">
    <source>
        <dbReference type="SAM" id="Phobius"/>
    </source>
</evidence>
<evidence type="ECO:0000256" key="8">
    <source>
        <dbReference type="ARBA" id="ARBA00051243"/>
    </source>
</evidence>
<dbReference type="InterPro" id="IPR001245">
    <property type="entry name" value="Ser-Thr/Tyr_kinase_cat_dom"/>
</dbReference>
<dbReference type="Proteomes" id="UP001219518">
    <property type="component" value="Unassembled WGS sequence"/>
</dbReference>
<dbReference type="GO" id="GO:0004714">
    <property type="term" value="F:transmembrane receptor protein tyrosine kinase activity"/>
    <property type="evidence" value="ECO:0007669"/>
    <property type="project" value="UniProtKB-EC"/>
</dbReference>
<dbReference type="PROSITE" id="PS50011">
    <property type="entry name" value="PROTEIN_KINASE_DOM"/>
    <property type="match status" value="1"/>
</dbReference>
<feature type="transmembrane region" description="Helical" evidence="10">
    <location>
        <begin position="71"/>
        <end position="91"/>
    </location>
</feature>
<dbReference type="GO" id="GO:0005886">
    <property type="term" value="C:plasma membrane"/>
    <property type="evidence" value="ECO:0007669"/>
    <property type="project" value="TreeGrafter"/>
</dbReference>
<evidence type="ECO:0000256" key="6">
    <source>
        <dbReference type="ARBA" id="ARBA00023136"/>
    </source>
</evidence>
<keyword evidence="10" id="KW-1133">Transmembrane helix</keyword>
<protein>
    <submittedName>
        <fullName evidence="12">Proto-oncogene tyrosine-protein kinase receptor Ret</fullName>
    </submittedName>
</protein>
<dbReference type="InterPro" id="IPR011009">
    <property type="entry name" value="Kinase-like_dom_sf"/>
</dbReference>
<dbReference type="GO" id="GO:0048468">
    <property type="term" value="P:cell development"/>
    <property type="evidence" value="ECO:0007669"/>
    <property type="project" value="UniProtKB-ARBA"/>
</dbReference>
<evidence type="ECO:0000256" key="2">
    <source>
        <dbReference type="ARBA" id="ARBA00022679"/>
    </source>
</evidence>
<dbReference type="PRINTS" id="PR00109">
    <property type="entry name" value="TYRKINASE"/>
</dbReference>
<dbReference type="EMBL" id="JAHWGI010000723">
    <property type="protein sequence ID" value="KAK3917393.1"/>
    <property type="molecule type" value="Genomic_DNA"/>
</dbReference>
<feature type="domain" description="Protein kinase" evidence="11">
    <location>
        <begin position="1"/>
        <end position="307"/>
    </location>
</feature>
<keyword evidence="13" id="KW-1185">Reference proteome</keyword>
<dbReference type="InterPro" id="IPR008266">
    <property type="entry name" value="Tyr_kinase_AS"/>
</dbReference>
<sequence length="361" mass="39491">MSGSACEERTNEFQQVVRRGLCACYATGRVSLCTDTHCECLTPAATPSGGGNATDVTLRRRESGCGSGCQAAIMSVILVSLACVPLYAYCLRRYRSKHEGHGLAGPGGEYQLHSVYRPATQDAQDHEAGGQGLHPPPRRASNVDPRWEVPRGRLQLHEEVGAGEFGRLVHRDLASRNILLNEHLVCKISDFGLSRDVYVDEAYCKLSAGKVPVKWMAPESLLMRVYTSKSDVWSFGVLLWELCTLGGAPYSGVAPHDMVALLAAGQRLARPEHCSRELYRVLQGCWQAEPAERPHFSQLVTILDGMLARGSGYLDLDARCVLNPEYFDERLPQLQRLCAPCGDVTSAEAPRYENAVGVSSV</sequence>
<dbReference type="GO" id="GO:0043235">
    <property type="term" value="C:receptor complex"/>
    <property type="evidence" value="ECO:0007669"/>
    <property type="project" value="TreeGrafter"/>
</dbReference>
<evidence type="ECO:0000313" key="12">
    <source>
        <dbReference type="EMBL" id="KAK3917393.1"/>
    </source>
</evidence>
<evidence type="ECO:0000256" key="7">
    <source>
        <dbReference type="ARBA" id="ARBA00023137"/>
    </source>
</evidence>
<dbReference type="InterPro" id="IPR000719">
    <property type="entry name" value="Prot_kinase_dom"/>
</dbReference>
<dbReference type="Gene3D" id="1.10.510.10">
    <property type="entry name" value="Transferase(Phosphotransferase) domain 1"/>
    <property type="match status" value="1"/>
</dbReference>
<evidence type="ECO:0000256" key="4">
    <source>
        <dbReference type="ARBA" id="ARBA00022777"/>
    </source>
</evidence>
<comment type="caution">
    <text evidence="12">The sequence shown here is derived from an EMBL/GenBank/DDBJ whole genome shotgun (WGS) entry which is preliminary data.</text>
</comment>
<accession>A0AAE1HAG1</accession>
<dbReference type="FunFam" id="1.10.510.10:FF:001512">
    <property type="entry name" value="Receptor tyrosine-protein kinase erbB-2"/>
    <property type="match status" value="1"/>
</dbReference>
<evidence type="ECO:0000259" key="11">
    <source>
        <dbReference type="PROSITE" id="PS50011"/>
    </source>
</evidence>
<dbReference type="GO" id="GO:0050793">
    <property type="term" value="P:regulation of developmental process"/>
    <property type="evidence" value="ECO:0007669"/>
    <property type="project" value="UniProtKB-ARBA"/>
</dbReference>
<keyword evidence="4 12" id="KW-0418">Kinase</keyword>
<feature type="region of interest" description="Disordered" evidence="9">
    <location>
        <begin position="121"/>
        <end position="145"/>
    </location>
</feature>
<evidence type="ECO:0000256" key="1">
    <source>
        <dbReference type="ARBA" id="ARBA00004308"/>
    </source>
</evidence>
<evidence type="ECO:0000256" key="3">
    <source>
        <dbReference type="ARBA" id="ARBA00022741"/>
    </source>
</evidence>
<dbReference type="InterPro" id="IPR020635">
    <property type="entry name" value="Tyr_kinase_cat_dom"/>
</dbReference>
<dbReference type="GO" id="GO:0051130">
    <property type="term" value="P:positive regulation of cellular component organization"/>
    <property type="evidence" value="ECO:0007669"/>
    <property type="project" value="UniProtKB-ARBA"/>
</dbReference>
<dbReference type="SUPFAM" id="SSF56112">
    <property type="entry name" value="Protein kinase-like (PK-like)"/>
    <property type="match status" value="1"/>
</dbReference>
<comment type="subcellular location">
    <subcellularLocation>
        <location evidence="1">Endomembrane system</location>
    </subcellularLocation>
</comment>
<dbReference type="PROSITE" id="PS00109">
    <property type="entry name" value="PROTEIN_KINASE_TYR"/>
    <property type="match status" value="1"/>
</dbReference>
<proteinExistence type="predicted"/>
<organism evidence="12 13">
    <name type="scientific">Frankliniella fusca</name>
    <dbReference type="NCBI Taxonomy" id="407009"/>
    <lineage>
        <taxon>Eukaryota</taxon>
        <taxon>Metazoa</taxon>
        <taxon>Ecdysozoa</taxon>
        <taxon>Arthropoda</taxon>
        <taxon>Hexapoda</taxon>
        <taxon>Insecta</taxon>
        <taxon>Pterygota</taxon>
        <taxon>Neoptera</taxon>
        <taxon>Paraneoptera</taxon>
        <taxon>Thysanoptera</taxon>
        <taxon>Terebrantia</taxon>
        <taxon>Thripoidea</taxon>
        <taxon>Thripidae</taxon>
        <taxon>Frankliniella</taxon>
    </lineage>
</organism>
<keyword evidence="12" id="KW-0675">Receptor</keyword>
<keyword evidence="5" id="KW-0067">ATP-binding</keyword>